<evidence type="ECO:0000313" key="1">
    <source>
        <dbReference type="EMBL" id="MBF1447621.1"/>
    </source>
</evidence>
<protein>
    <submittedName>
        <fullName evidence="1">Uncharacterized protein</fullName>
    </submittedName>
</protein>
<organism evidence="1 2">
    <name type="scientific">Prevotella nigrescens</name>
    <dbReference type="NCBI Taxonomy" id="28133"/>
    <lineage>
        <taxon>Bacteria</taxon>
        <taxon>Pseudomonadati</taxon>
        <taxon>Bacteroidota</taxon>
        <taxon>Bacteroidia</taxon>
        <taxon>Bacteroidales</taxon>
        <taxon>Prevotellaceae</taxon>
        <taxon>Prevotella</taxon>
    </lineage>
</organism>
<name>A0A9D6AAM6_9BACT</name>
<dbReference type="InterPro" id="IPR046125">
    <property type="entry name" value="DUF6122"/>
</dbReference>
<dbReference type="Proteomes" id="UP000787419">
    <property type="component" value="Unassembled WGS sequence"/>
</dbReference>
<proteinExistence type="predicted"/>
<comment type="caution">
    <text evidence="1">The sequence shown here is derived from an EMBL/GenBank/DDBJ whole genome shotgun (WGS) entry which is preliminary data.</text>
</comment>
<accession>A0A9D6AAM6</accession>
<dbReference type="GeneID" id="67366015"/>
<dbReference type="Pfam" id="PF19617">
    <property type="entry name" value="DUF6122"/>
    <property type="match status" value="1"/>
</dbReference>
<dbReference type="AlphaFoldDB" id="A0A9D6AAM6"/>
<gene>
    <name evidence="1" type="ORF">HXN55_09610</name>
</gene>
<dbReference type="RefSeq" id="WP_004367211.1">
    <property type="nucleotide sequence ID" value="NZ_CAJPQZ010000011.1"/>
</dbReference>
<dbReference type="EMBL" id="JABZTM010000122">
    <property type="protein sequence ID" value="MBF1447621.1"/>
    <property type="molecule type" value="Genomic_DNA"/>
</dbReference>
<evidence type="ECO:0000313" key="2">
    <source>
        <dbReference type="Proteomes" id="UP000787419"/>
    </source>
</evidence>
<reference evidence="1" key="1">
    <citation type="submission" date="2020-04" db="EMBL/GenBank/DDBJ databases">
        <title>Deep metagenomics examines the oral microbiome during advanced dental caries in children, revealing novel taxa and co-occurrences with host molecules.</title>
        <authorList>
            <person name="Baker J.L."/>
            <person name="Morton J.T."/>
            <person name="Dinis M."/>
            <person name="Alvarez R."/>
            <person name="Tran N.C."/>
            <person name="Knight R."/>
            <person name="Edlund A."/>
        </authorList>
    </citation>
    <scope>NUCLEOTIDE SEQUENCE</scope>
    <source>
        <strain evidence="1">JCVI_32_bin.50</strain>
    </source>
</reference>
<sequence length="131" mass="15796">MLYLHLSNDFKQAMSIALSRAFVHYGLHFLAPLLFAQFFKREHRMKAFWIMLATMLVDMDHLLATPMFNPYRCSVGFHPLHSYFMVGIYALLCVLPYERLKLPWWFRPIGIGLFFHMLTDLQDFYLWQQWL</sequence>